<dbReference type="GO" id="GO:0030234">
    <property type="term" value="F:enzyme regulator activity"/>
    <property type="evidence" value="ECO:0007669"/>
    <property type="project" value="InterPro"/>
</dbReference>
<protein>
    <recommendedName>
        <fullName evidence="3">Nitrogen regulatory protein P-II</fullName>
    </recommendedName>
</protein>
<dbReference type="RefSeq" id="WP_062467954.1">
    <property type="nucleotide sequence ID" value="NZ_BBYN01000005.1"/>
</dbReference>
<sequence length="219" mass="23775">MPEKKYFDLIFVIVNIGKASRVLAEAKKIGITGGTITLGHGTVNSGLLRRMGLSEVRKEVLLMVSKRDLTLPTIAHIKKTFRLEESNRGIVFSTRVSSLVGTQGQRYDMHMDDTSLEATHELFVSIVSADEGENVVDAVREAGGAGGTIISGLGAFAETVTKVFGIEISSEKDIVLNLVGKHLADSIERHLVKKVDFSDKDSGILFSIDVENVRGIYEG</sequence>
<proteinExistence type="predicted"/>
<dbReference type="InterPro" id="IPR015867">
    <property type="entry name" value="N-reg_PII/ATP_PRibTrfase_C"/>
</dbReference>
<name>A0A1S6IM17_9LACT</name>
<dbReference type="KEGG" id="jda:BW727_100181"/>
<dbReference type="GO" id="GO:0006808">
    <property type="term" value="P:regulation of nitrogen utilization"/>
    <property type="evidence" value="ECO:0007669"/>
    <property type="project" value="InterPro"/>
</dbReference>
<dbReference type="Proteomes" id="UP000188993">
    <property type="component" value="Chromosome"/>
</dbReference>
<dbReference type="SUPFAM" id="SSF54913">
    <property type="entry name" value="GlnB-like"/>
    <property type="match status" value="2"/>
</dbReference>
<dbReference type="InterPro" id="IPR011322">
    <property type="entry name" value="N-reg_PII-like_a/b"/>
</dbReference>
<gene>
    <name evidence="1" type="ORF">BW727_100181</name>
</gene>
<dbReference type="PROSITE" id="PS51343">
    <property type="entry name" value="PII_GLNB_DOM"/>
    <property type="match status" value="1"/>
</dbReference>
<reference evidence="1 2" key="1">
    <citation type="journal article" date="2014" name="Int. J. Syst. Evol. Microbiol.">
        <title>Jeotgalibaca dankookensis gen. nov., sp. nov., a member of the family Carnobacteriaceae, isolated from seujeot (Korean traditional food).</title>
        <authorList>
            <person name="Lee D.G."/>
            <person name="Trujillo M.E."/>
            <person name="Kang H."/>
            <person name="Ahn T.Y."/>
        </authorList>
    </citation>
    <scope>NUCLEOTIDE SEQUENCE [LARGE SCALE GENOMIC DNA]</scope>
    <source>
        <strain evidence="1 2">EX-07</strain>
    </source>
</reference>
<keyword evidence="2" id="KW-1185">Reference proteome</keyword>
<accession>A0A1S6IM17</accession>
<dbReference type="InterPro" id="IPR002187">
    <property type="entry name" value="N-reg_PII"/>
</dbReference>
<dbReference type="EMBL" id="CP019728">
    <property type="protein sequence ID" value="AQS52590.1"/>
    <property type="molecule type" value="Genomic_DNA"/>
</dbReference>
<dbReference type="Gene3D" id="3.30.70.120">
    <property type="match status" value="2"/>
</dbReference>
<evidence type="ECO:0008006" key="3">
    <source>
        <dbReference type="Google" id="ProtNLM"/>
    </source>
</evidence>
<evidence type="ECO:0000313" key="2">
    <source>
        <dbReference type="Proteomes" id="UP000188993"/>
    </source>
</evidence>
<dbReference type="STRING" id="708126.BW727_100181"/>
<organism evidence="1 2">
    <name type="scientific">Jeotgalibaca dankookensis</name>
    <dbReference type="NCBI Taxonomy" id="708126"/>
    <lineage>
        <taxon>Bacteria</taxon>
        <taxon>Bacillati</taxon>
        <taxon>Bacillota</taxon>
        <taxon>Bacilli</taxon>
        <taxon>Lactobacillales</taxon>
        <taxon>Carnobacteriaceae</taxon>
        <taxon>Jeotgalibaca</taxon>
    </lineage>
</organism>
<evidence type="ECO:0000313" key="1">
    <source>
        <dbReference type="EMBL" id="AQS52590.1"/>
    </source>
</evidence>
<dbReference type="AlphaFoldDB" id="A0A1S6IM17"/>
<dbReference type="OrthoDB" id="9803021at2"/>